<dbReference type="InterPro" id="IPR057326">
    <property type="entry name" value="KR_dom"/>
</dbReference>
<accession>A0ABY7JRP0</accession>
<dbReference type="PRINTS" id="PR00080">
    <property type="entry name" value="SDRFAMILY"/>
</dbReference>
<feature type="domain" description="Ketoreductase" evidence="4">
    <location>
        <begin position="7"/>
        <end position="193"/>
    </location>
</feature>
<gene>
    <name evidence="5" type="ORF">M6B22_11735</name>
</gene>
<dbReference type="EMBL" id="CP097463">
    <property type="protein sequence ID" value="WAX55227.1"/>
    <property type="molecule type" value="Genomic_DNA"/>
</dbReference>
<evidence type="ECO:0000259" key="4">
    <source>
        <dbReference type="SMART" id="SM00822"/>
    </source>
</evidence>
<dbReference type="Proteomes" id="UP001164693">
    <property type="component" value="Chromosome"/>
</dbReference>
<keyword evidence="6" id="KW-1185">Reference proteome</keyword>
<protein>
    <submittedName>
        <fullName evidence="5">SDR family NAD(P)-dependent oxidoreductase</fullName>
    </submittedName>
</protein>
<reference evidence="5" key="1">
    <citation type="submission" date="2022-05" db="EMBL/GenBank/DDBJ databases">
        <title>Jatrophihabitans sp. SB3-54 whole genome sequence.</title>
        <authorList>
            <person name="Suh M.K."/>
            <person name="Eom M.K."/>
            <person name="Kim J.S."/>
            <person name="Kim H.S."/>
            <person name="Do H.E."/>
            <person name="Shin Y.K."/>
            <person name="Lee J.-S."/>
        </authorList>
    </citation>
    <scope>NUCLEOTIDE SEQUENCE</scope>
    <source>
        <strain evidence="5">SB3-54</strain>
    </source>
</reference>
<dbReference type="PROSITE" id="PS00061">
    <property type="entry name" value="ADH_SHORT"/>
    <property type="match status" value="1"/>
</dbReference>
<dbReference type="SMART" id="SM00822">
    <property type="entry name" value="PKS_KR"/>
    <property type="match status" value="1"/>
</dbReference>
<sequence length="297" mass="30996">MTAIRGKVAVITGAGSGIGRALAYDFARRGARLAISDVDPGGLAESAQHVRVIGASVHEQRLDVTDRAAVLAYADAVATEFGAVHIVVNNAGIAFTGDVEAMTFEQIERVMDVDFWGVVNGTKAFLPHLIASGDGHLVNVSSLFGLLAMPSQSAYNAAKFAVRGFTESLRQELLIAGHPVRVTCVHPGGIKTAIARNACAVEGRDAGQLAEFFDSRLARTSADSAAKSIARAVIGNRPRAVVGLDAKALDLFVRLVGPAYQRAFAWCAGRVMPRADGATVAPVAPVAPVTERPTVSA</sequence>
<dbReference type="RefSeq" id="WP_269441730.1">
    <property type="nucleotide sequence ID" value="NZ_CP097463.1"/>
</dbReference>
<dbReference type="PANTHER" id="PTHR43391">
    <property type="entry name" value="RETINOL DEHYDROGENASE-RELATED"/>
    <property type="match status" value="1"/>
</dbReference>
<dbReference type="PANTHER" id="PTHR43391:SF82">
    <property type="entry name" value="OXIDOREDUCTASE SADH-RELATED"/>
    <property type="match status" value="1"/>
</dbReference>
<dbReference type="SUPFAM" id="SSF51735">
    <property type="entry name" value="NAD(P)-binding Rossmann-fold domains"/>
    <property type="match status" value="1"/>
</dbReference>
<dbReference type="InterPro" id="IPR036291">
    <property type="entry name" value="NAD(P)-bd_dom_sf"/>
</dbReference>
<evidence type="ECO:0000256" key="2">
    <source>
        <dbReference type="ARBA" id="ARBA00023002"/>
    </source>
</evidence>
<organism evidence="5 6">
    <name type="scientific">Jatrophihabitans cynanchi</name>
    <dbReference type="NCBI Taxonomy" id="2944128"/>
    <lineage>
        <taxon>Bacteria</taxon>
        <taxon>Bacillati</taxon>
        <taxon>Actinomycetota</taxon>
        <taxon>Actinomycetes</taxon>
        <taxon>Jatrophihabitantales</taxon>
        <taxon>Jatrophihabitantaceae</taxon>
        <taxon>Jatrophihabitans</taxon>
    </lineage>
</organism>
<evidence type="ECO:0000313" key="5">
    <source>
        <dbReference type="EMBL" id="WAX55227.1"/>
    </source>
</evidence>
<name>A0ABY7JRP0_9ACTN</name>
<proteinExistence type="inferred from homology"/>
<dbReference type="InterPro" id="IPR020904">
    <property type="entry name" value="Sc_DH/Rdtase_CS"/>
</dbReference>
<dbReference type="Pfam" id="PF00106">
    <property type="entry name" value="adh_short"/>
    <property type="match status" value="1"/>
</dbReference>
<evidence type="ECO:0000256" key="3">
    <source>
        <dbReference type="RuleBase" id="RU000363"/>
    </source>
</evidence>
<dbReference type="Gene3D" id="3.40.50.720">
    <property type="entry name" value="NAD(P)-binding Rossmann-like Domain"/>
    <property type="match status" value="1"/>
</dbReference>
<dbReference type="InterPro" id="IPR002347">
    <property type="entry name" value="SDR_fam"/>
</dbReference>
<evidence type="ECO:0000256" key="1">
    <source>
        <dbReference type="ARBA" id="ARBA00006484"/>
    </source>
</evidence>
<dbReference type="PRINTS" id="PR00081">
    <property type="entry name" value="GDHRDH"/>
</dbReference>
<keyword evidence="2" id="KW-0560">Oxidoreductase</keyword>
<evidence type="ECO:0000313" key="6">
    <source>
        <dbReference type="Proteomes" id="UP001164693"/>
    </source>
</evidence>
<comment type="similarity">
    <text evidence="1 3">Belongs to the short-chain dehydrogenases/reductases (SDR) family.</text>
</comment>